<sequence length="73" mass="8216">MTGLYIFIALIVVALIGWGIAELKSRTITFGHSEAEKEEAELIHKEQEERGFKEQNLKDLLAHNSTKGYNAVD</sequence>
<reference evidence="2 3" key="1">
    <citation type="journal article" date="2022" name="Int. J. Syst. Evol. Microbiol.">
        <title>Prevotella herbatica sp. nov., a plant polysaccharide-decomposing anaerobic bacterium isolated from a methanogenic reactor.</title>
        <authorList>
            <person name="Uek A."/>
            <person name="Tonouchi A."/>
            <person name="Kaku N."/>
            <person name="Ueki K."/>
        </authorList>
    </citation>
    <scope>NUCLEOTIDE SEQUENCE [LARGE SCALE GENOMIC DNA]</scope>
    <source>
        <strain evidence="2 3">WR041</strain>
    </source>
</reference>
<keyword evidence="1" id="KW-0472">Membrane</keyword>
<dbReference type="RefSeq" id="WP_207153299.1">
    <property type="nucleotide sequence ID" value="NZ_AP024484.1"/>
</dbReference>
<proteinExistence type="predicted"/>
<dbReference type="EMBL" id="AP024484">
    <property type="protein sequence ID" value="BCS85666.1"/>
    <property type="molecule type" value="Genomic_DNA"/>
</dbReference>
<organism evidence="2 3">
    <name type="scientific">Prevotella herbatica</name>
    <dbReference type="NCBI Taxonomy" id="2801997"/>
    <lineage>
        <taxon>Bacteria</taxon>
        <taxon>Pseudomonadati</taxon>
        <taxon>Bacteroidota</taxon>
        <taxon>Bacteroidia</taxon>
        <taxon>Bacteroidales</taxon>
        <taxon>Prevotellaceae</taxon>
        <taxon>Prevotella</taxon>
    </lineage>
</organism>
<keyword evidence="3" id="KW-1185">Reference proteome</keyword>
<dbReference type="Proteomes" id="UP001319045">
    <property type="component" value="Chromosome"/>
</dbReference>
<evidence type="ECO:0000313" key="2">
    <source>
        <dbReference type="EMBL" id="BCS85666.1"/>
    </source>
</evidence>
<gene>
    <name evidence="2" type="ORF">prwr041_15590</name>
</gene>
<evidence type="ECO:0000256" key="1">
    <source>
        <dbReference type="SAM" id="Phobius"/>
    </source>
</evidence>
<name>A0ABM7NYZ9_9BACT</name>
<feature type="transmembrane region" description="Helical" evidence="1">
    <location>
        <begin position="6"/>
        <end position="23"/>
    </location>
</feature>
<keyword evidence="1" id="KW-1133">Transmembrane helix</keyword>
<protein>
    <submittedName>
        <fullName evidence="2">Uncharacterized protein</fullName>
    </submittedName>
</protein>
<keyword evidence="1" id="KW-0812">Transmembrane</keyword>
<evidence type="ECO:0000313" key="3">
    <source>
        <dbReference type="Proteomes" id="UP001319045"/>
    </source>
</evidence>
<accession>A0ABM7NYZ9</accession>